<keyword evidence="5" id="KW-1185">Reference proteome</keyword>
<dbReference type="Pfam" id="PF20167">
    <property type="entry name" value="Transposase_32"/>
    <property type="match status" value="1"/>
</dbReference>
<evidence type="ECO:0000256" key="2">
    <source>
        <dbReference type="SAM" id="MobiDB-lite"/>
    </source>
</evidence>
<evidence type="ECO:0000313" key="4">
    <source>
        <dbReference type="EMBL" id="CAK9137498.1"/>
    </source>
</evidence>
<reference evidence="4 5" key="1">
    <citation type="submission" date="2024-02" db="EMBL/GenBank/DDBJ databases">
        <authorList>
            <person name="Vignale AGUSTIN F."/>
            <person name="Sosa J E."/>
            <person name="Modenutti C."/>
        </authorList>
    </citation>
    <scope>NUCLEOTIDE SEQUENCE [LARGE SCALE GENOMIC DNA]</scope>
</reference>
<gene>
    <name evidence="4" type="ORF">ILEXP_LOCUS4519</name>
</gene>
<keyword evidence="1" id="KW-0175">Coiled coil</keyword>
<dbReference type="InterPro" id="IPR046796">
    <property type="entry name" value="Transposase_32_dom"/>
</dbReference>
<dbReference type="AlphaFoldDB" id="A0ABC8QY43"/>
<sequence length="415" mass="48208">MNNSTKLLMETKKKRKAEGKYRPKVDNTAGIWQMKNKQVGDQSCPKPPMVHSFGCPCAKQNKNVDHSSSLANLVSSSIPAFFNRNGEELYHNRFCHKPVLLDRGTQLDKMTDVDCAIIFYFRHWNSIVQIDKNDKAYDEFVRIFYANMHDVENEDLKFKSYMRNVRFQVNLDLISKILNVVSPFVVENTLTYPFKNLSDQPALADVATELYDRPFNLKIETFYQRYLTNTYRILNRIVGCNINQRGHSANFGLDRAHLLYAIRKGITIDLPHLIFNEIVSTFDVGDRQKSLPFPILISKIMMHYGVVIHPTDSYKSPMSPFDEYTLKKSLRQTESYNLDDYNPGASTSGSGDIVQMLKQILVNQEEMQQEMKESLEQLREDTKESLKQLRDDTKESLRLLWEDTKESLKELENKL</sequence>
<protein>
    <recommendedName>
        <fullName evidence="3">Putative plant transposon protein domain-containing protein</fullName>
    </recommendedName>
</protein>
<evidence type="ECO:0000259" key="3">
    <source>
        <dbReference type="Pfam" id="PF20167"/>
    </source>
</evidence>
<feature type="domain" description="Putative plant transposon protein" evidence="3">
    <location>
        <begin position="121"/>
        <end position="306"/>
    </location>
</feature>
<feature type="coiled-coil region" evidence="1">
    <location>
        <begin position="357"/>
        <end position="414"/>
    </location>
</feature>
<accession>A0ABC8QY43</accession>
<organism evidence="4 5">
    <name type="scientific">Ilex paraguariensis</name>
    <name type="common">yerba mate</name>
    <dbReference type="NCBI Taxonomy" id="185542"/>
    <lineage>
        <taxon>Eukaryota</taxon>
        <taxon>Viridiplantae</taxon>
        <taxon>Streptophyta</taxon>
        <taxon>Embryophyta</taxon>
        <taxon>Tracheophyta</taxon>
        <taxon>Spermatophyta</taxon>
        <taxon>Magnoliopsida</taxon>
        <taxon>eudicotyledons</taxon>
        <taxon>Gunneridae</taxon>
        <taxon>Pentapetalae</taxon>
        <taxon>asterids</taxon>
        <taxon>campanulids</taxon>
        <taxon>Aquifoliales</taxon>
        <taxon>Aquifoliaceae</taxon>
        <taxon>Ilex</taxon>
    </lineage>
</organism>
<evidence type="ECO:0000256" key="1">
    <source>
        <dbReference type="SAM" id="Coils"/>
    </source>
</evidence>
<dbReference type="EMBL" id="CAUOFW020000823">
    <property type="protein sequence ID" value="CAK9137498.1"/>
    <property type="molecule type" value="Genomic_DNA"/>
</dbReference>
<evidence type="ECO:0000313" key="5">
    <source>
        <dbReference type="Proteomes" id="UP001642360"/>
    </source>
</evidence>
<name>A0ABC8QY43_9AQUA</name>
<dbReference type="Proteomes" id="UP001642360">
    <property type="component" value="Unassembled WGS sequence"/>
</dbReference>
<proteinExistence type="predicted"/>
<comment type="caution">
    <text evidence="4">The sequence shown here is derived from an EMBL/GenBank/DDBJ whole genome shotgun (WGS) entry which is preliminary data.</text>
</comment>
<feature type="region of interest" description="Disordered" evidence="2">
    <location>
        <begin position="1"/>
        <end position="21"/>
    </location>
</feature>